<name>M2QWT1_CERS8</name>
<accession>M2QWT1</accession>
<feature type="region of interest" description="Disordered" evidence="1">
    <location>
        <begin position="573"/>
        <end position="641"/>
    </location>
</feature>
<dbReference type="EMBL" id="KB445791">
    <property type="protein sequence ID" value="EMD41583.1"/>
    <property type="molecule type" value="Genomic_DNA"/>
</dbReference>
<evidence type="ECO:0000313" key="3">
    <source>
        <dbReference type="Proteomes" id="UP000016930"/>
    </source>
</evidence>
<feature type="compositionally biased region" description="Acidic residues" evidence="1">
    <location>
        <begin position="189"/>
        <end position="209"/>
    </location>
</feature>
<evidence type="ECO:0000256" key="1">
    <source>
        <dbReference type="SAM" id="MobiDB-lite"/>
    </source>
</evidence>
<dbReference type="AlphaFoldDB" id="M2QWT1"/>
<organism evidence="2 3">
    <name type="scientific">Ceriporiopsis subvermispora (strain B)</name>
    <name type="common">White-rot fungus</name>
    <name type="synonym">Gelatoporia subvermispora</name>
    <dbReference type="NCBI Taxonomy" id="914234"/>
    <lineage>
        <taxon>Eukaryota</taxon>
        <taxon>Fungi</taxon>
        <taxon>Dikarya</taxon>
        <taxon>Basidiomycota</taxon>
        <taxon>Agaricomycotina</taxon>
        <taxon>Agaricomycetes</taxon>
        <taxon>Polyporales</taxon>
        <taxon>Gelatoporiaceae</taxon>
        <taxon>Gelatoporia</taxon>
    </lineage>
</organism>
<dbReference type="HOGENOM" id="CLU_426988_0_0_1"/>
<keyword evidence="3" id="KW-1185">Reference proteome</keyword>
<dbReference type="STRING" id="914234.M2QWT1"/>
<protein>
    <submittedName>
        <fullName evidence="2">Uncharacterized protein</fullName>
    </submittedName>
</protein>
<feature type="region of interest" description="Disordered" evidence="1">
    <location>
        <begin position="186"/>
        <end position="209"/>
    </location>
</feature>
<reference evidence="2 3" key="1">
    <citation type="journal article" date="2012" name="Proc. Natl. Acad. Sci. U.S.A.">
        <title>Comparative genomics of Ceriporiopsis subvermispora and Phanerochaete chrysosporium provide insight into selective ligninolysis.</title>
        <authorList>
            <person name="Fernandez-Fueyo E."/>
            <person name="Ruiz-Duenas F.J."/>
            <person name="Ferreira P."/>
            <person name="Floudas D."/>
            <person name="Hibbett D.S."/>
            <person name="Canessa P."/>
            <person name="Larrondo L.F."/>
            <person name="James T.Y."/>
            <person name="Seelenfreund D."/>
            <person name="Lobos S."/>
            <person name="Polanco R."/>
            <person name="Tello M."/>
            <person name="Honda Y."/>
            <person name="Watanabe T."/>
            <person name="Watanabe T."/>
            <person name="Ryu J.S."/>
            <person name="Kubicek C.P."/>
            <person name="Schmoll M."/>
            <person name="Gaskell J."/>
            <person name="Hammel K.E."/>
            <person name="St John F.J."/>
            <person name="Vanden Wymelenberg A."/>
            <person name="Sabat G."/>
            <person name="Splinter BonDurant S."/>
            <person name="Syed K."/>
            <person name="Yadav J.S."/>
            <person name="Doddapaneni H."/>
            <person name="Subramanian V."/>
            <person name="Lavin J.L."/>
            <person name="Oguiza J.A."/>
            <person name="Perez G."/>
            <person name="Pisabarro A.G."/>
            <person name="Ramirez L."/>
            <person name="Santoyo F."/>
            <person name="Master E."/>
            <person name="Coutinho P.M."/>
            <person name="Henrissat B."/>
            <person name="Lombard V."/>
            <person name="Magnuson J.K."/>
            <person name="Kuees U."/>
            <person name="Hori C."/>
            <person name="Igarashi K."/>
            <person name="Samejima M."/>
            <person name="Held B.W."/>
            <person name="Barry K.W."/>
            <person name="LaButti K.M."/>
            <person name="Lapidus A."/>
            <person name="Lindquist E.A."/>
            <person name="Lucas S.M."/>
            <person name="Riley R."/>
            <person name="Salamov A.A."/>
            <person name="Hoffmeister D."/>
            <person name="Schwenk D."/>
            <person name="Hadar Y."/>
            <person name="Yarden O."/>
            <person name="de Vries R.P."/>
            <person name="Wiebenga A."/>
            <person name="Stenlid J."/>
            <person name="Eastwood D."/>
            <person name="Grigoriev I.V."/>
            <person name="Berka R.M."/>
            <person name="Blanchette R.A."/>
            <person name="Kersten P."/>
            <person name="Martinez A.T."/>
            <person name="Vicuna R."/>
            <person name="Cullen D."/>
        </authorList>
    </citation>
    <scope>NUCLEOTIDE SEQUENCE [LARGE SCALE GENOMIC DNA]</scope>
    <source>
        <strain evidence="2 3">B</strain>
    </source>
</reference>
<proteinExistence type="predicted"/>
<evidence type="ECO:0000313" key="2">
    <source>
        <dbReference type="EMBL" id="EMD41583.1"/>
    </source>
</evidence>
<feature type="compositionally biased region" description="Basic and acidic residues" evidence="1">
    <location>
        <begin position="617"/>
        <end position="626"/>
    </location>
</feature>
<gene>
    <name evidence="2" type="ORF">CERSUDRAFT_90152</name>
</gene>
<dbReference type="OrthoDB" id="2803524at2759"/>
<sequence>MSPPKWATEVQLLWLKAFVPKFREHQAKATVRAFWPFIRQKWFSEFPEWNVVFGPERTPESLTLEEKELYALAVGRRKKQLYNWFNNYQGDLGRKALQVKPLSAYLLKMCLQPRGHRALQLSEFYSQTFYAARVKWFVDTEIAACIARGEKPNTIAIVKRVTRERFESETDDFKDYVHAMWVSSREESAIDADDDDEEPEPTPESYEESISDLPAIVNQLLAELASRTGWTFMMACGGPQPSDGGALRCISMHAGPLGEGGCNYAAATPDFEKTTIKPLMNFMKGVYPRSVRDSRALGIPEAVLPNHPGAVPPSEEYNESNIEQAVPMDMSADMPALELDTISEGHNGDIFEGLLLIPGSADVSYPEPTSRPIDPSAMHSSAPAQQVPVYPPSVHPSSVHLPPAHPSSVTFDSHPQLMGATMVSSAASSVSHQDSVQQSMAINPSELPPGMHLAHFDIPDATATATSGLDLSSNDLESTYDFCDVDLDLNFDLDSSYDMLSDFDNLMDTFSAHEGLLGEFRLPLAQVPSGEAEIHPVTHGYSAVVSAERANADTLAPSDTVLTVAQPSKGSDVSLVHLPDSLSQSTTQGRPRRNIRAPLRRDEEISLAPKARGSYKRALDTNKESDFAGPECQQGEKRRKM</sequence>
<dbReference type="Proteomes" id="UP000016930">
    <property type="component" value="Unassembled WGS sequence"/>
</dbReference>